<dbReference type="EMBL" id="QEAN01000048">
    <property type="protein sequence ID" value="TPX51919.1"/>
    <property type="molecule type" value="Genomic_DNA"/>
</dbReference>
<evidence type="ECO:0000313" key="1">
    <source>
        <dbReference type="EMBL" id="TPX51919.1"/>
    </source>
</evidence>
<reference evidence="1 2" key="1">
    <citation type="journal article" date="2019" name="Sci. Rep.">
        <title>Comparative genomics of chytrid fungi reveal insights into the obligate biotrophic and pathogenic lifestyle of Synchytrium endobioticum.</title>
        <authorList>
            <person name="van de Vossenberg B.T.L.H."/>
            <person name="Warris S."/>
            <person name="Nguyen H.D.T."/>
            <person name="van Gent-Pelzer M.P.E."/>
            <person name="Joly D.L."/>
            <person name="van de Geest H.C."/>
            <person name="Bonants P.J.M."/>
            <person name="Smith D.S."/>
            <person name="Levesque C.A."/>
            <person name="van der Lee T.A.J."/>
        </authorList>
    </citation>
    <scope>NUCLEOTIDE SEQUENCE [LARGE SCALE GENOMIC DNA]</scope>
    <source>
        <strain evidence="1 2">MB42</strain>
    </source>
</reference>
<accession>A0A507DJP0</accession>
<evidence type="ECO:0000313" key="2">
    <source>
        <dbReference type="Proteomes" id="UP000317494"/>
    </source>
</evidence>
<gene>
    <name evidence="1" type="ORF">SeMB42_g01774</name>
</gene>
<sequence>MTRTLLAELKSQLRTRWHHREHRTYIRRHSVTDGKTAVAKSVSKYGINFMSLNIKSLTINGNGGNLLGICQDPQKHYDEPRMFKSGTRSPKVVPFRCWKKNRKSTPSSSKSGGEIPDTQRLKTWIAKLALARRTTNSWFSRSKTIRNTTEQEGIIDTSATKMKRKLALKTLKVWGTRQGRKPY</sequence>
<proteinExistence type="predicted"/>
<organism evidence="1 2">
    <name type="scientific">Synchytrium endobioticum</name>
    <dbReference type="NCBI Taxonomy" id="286115"/>
    <lineage>
        <taxon>Eukaryota</taxon>
        <taxon>Fungi</taxon>
        <taxon>Fungi incertae sedis</taxon>
        <taxon>Chytridiomycota</taxon>
        <taxon>Chytridiomycota incertae sedis</taxon>
        <taxon>Chytridiomycetes</taxon>
        <taxon>Synchytriales</taxon>
        <taxon>Synchytriaceae</taxon>
        <taxon>Synchytrium</taxon>
    </lineage>
</organism>
<dbReference type="Proteomes" id="UP000317494">
    <property type="component" value="Unassembled WGS sequence"/>
</dbReference>
<comment type="caution">
    <text evidence="1">The sequence shown here is derived from an EMBL/GenBank/DDBJ whole genome shotgun (WGS) entry which is preliminary data.</text>
</comment>
<dbReference type="AlphaFoldDB" id="A0A507DJP0"/>
<keyword evidence="2" id="KW-1185">Reference proteome</keyword>
<name>A0A507DJP0_9FUNG</name>
<dbReference type="VEuPathDB" id="FungiDB:SeMB42_g01774"/>
<protein>
    <submittedName>
        <fullName evidence="1">Uncharacterized protein</fullName>
    </submittedName>
</protein>